<evidence type="ECO:0000313" key="2">
    <source>
        <dbReference type="EMBL" id="APD91897.1"/>
    </source>
</evidence>
<evidence type="ECO:0000313" key="3">
    <source>
        <dbReference type="Proteomes" id="UP000182101"/>
    </source>
</evidence>
<geneLocation type="plasmid" evidence="3">
    <name>pamcp48-600</name>
</geneLocation>
<protein>
    <submittedName>
        <fullName evidence="2">Uncharacterized protein</fullName>
    </submittedName>
</protein>
<dbReference type="Proteomes" id="UP000182101">
    <property type="component" value="Plasmid pAMCP48-600"/>
</dbReference>
<proteinExistence type="predicted"/>
<name>A0AAC9JHB4_9ALTE</name>
<keyword evidence="2" id="KW-0614">Plasmid</keyword>
<evidence type="ECO:0000256" key="1">
    <source>
        <dbReference type="SAM" id="MobiDB-lite"/>
    </source>
</evidence>
<reference evidence="2 3" key="1">
    <citation type="submission" date="2016-11" db="EMBL/GenBank/DDBJ databases">
        <title>Networking in microbes: conjugative elements and plasmids in the genus Alteromonas.</title>
        <authorList>
            <person name="Lopez-Perez M."/>
            <person name="Ramon-Marco N."/>
            <person name="Rodriguez-Valera F."/>
        </authorList>
    </citation>
    <scope>NUCLEOTIDE SEQUENCE [LARGE SCALE GENOMIC DNA]</scope>
    <source>
        <strain evidence="2 3">CP48</strain>
        <plasmid evidence="3">pamcp48-600</plasmid>
    </source>
</reference>
<accession>A0AAC9JHB4</accession>
<feature type="region of interest" description="Disordered" evidence="1">
    <location>
        <begin position="1"/>
        <end position="29"/>
    </location>
</feature>
<dbReference type="AlphaFoldDB" id="A0AAC9JHB4"/>
<feature type="compositionally biased region" description="Basic residues" evidence="1">
    <location>
        <begin position="1"/>
        <end position="10"/>
    </location>
</feature>
<sequence length="245" mass="28174">MNLFSRKKGAVKGSADADRDTSHFSLPPPNLLLGISPQATKPNEDVESTLIKRLESNGHGKCDACGVTINGDMRHSLSSRGNWYNVCSMCYYPTHLDKIPFYDEGNIIYFPNMSQARLNAFLRGLWVVQFFANTDPENEEMRDVAETLSDLERTLEHVVKVTVNIAKAPSDTGIYASTLHLLQDHEYAQRHKYFGGFRWLPSKDMYEKEIPFWAQNDYKNLHYEQMASNITKFMKEYTPSFRIKE</sequence>
<gene>
    <name evidence="2" type="ORF">BM524_18430</name>
</gene>
<dbReference type="RefSeq" id="WP_071960507.1">
    <property type="nucleotide sequence ID" value="NZ_CP018025.1"/>
</dbReference>
<dbReference type="EMBL" id="CP018025">
    <property type="protein sequence ID" value="APD91897.1"/>
    <property type="molecule type" value="Genomic_DNA"/>
</dbReference>
<organism evidence="2 3">
    <name type="scientific">Alteromonas mediterranea</name>
    <dbReference type="NCBI Taxonomy" id="314275"/>
    <lineage>
        <taxon>Bacteria</taxon>
        <taxon>Pseudomonadati</taxon>
        <taxon>Pseudomonadota</taxon>
        <taxon>Gammaproteobacteria</taxon>
        <taxon>Alteromonadales</taxon>
        <taxon>Alteromonadaceae</taxon>
        <taxon>Alteromonas/Salinimonas group</taxon>
        <taxon>Alteromonas</taxon>
    </lineage>
</organism>